<accession>A0A165G397</accession>
<protein>
    <submittedName>
        <fullName evidence="2">Uncharacterized protein</fullName>
    </submittedName>
</protein>
<dbReference type="InParanoid" id="A0A165G397"/>
<sequence>MEAPLAPRALPPRRPTTQSGREFARFAGRLGPPPLSPSSFSSLQHCTLGLLSPFALDSAHSGGIAQSAPASPRKRIHTDSDRMTSRHSPREQFSGQLPRENQLPLPARARCQRHTPCRATVSWREQ</sequence>
<reference evidence="2 3" key="1">
    <citation type="journal article" date="2016" name="Mol. Biol. Evol.">
        <title>Comparative Genomics of Early-Diverging Mushroom-Forming Fungi Provides Insights into the Origins of Lignocellulose Decay Capabilities.</title>
        <authorList>
            <person name="Nagy L.G."/>
            <person name="Riley R."/>
            <person name="Tritt A."/>
            <person name="Adam C."/>
            <person name="Daum C."/>
            <person name="Floudas D."/>
            <person name="Sun H."/>
            <person name="Yadav J.S."/>
            <person name="Pangilinan J."/>
            <person name="Larsson K.H."/>
            <person name="Matsuura K."/>
            <person name="Barry K."/>
            <person name="Labutti K."/>
            <person name="Kuo R."/>
            <person name="Ohm R.A."/>
            <person name="Bhattacharya S.S."/>
            <person name="Shirouzu T."/>
            <person name="Yoshinaga Y."/>
            <person name="Martin F.M."/>
            <person name="Grigoriev I.V."/>
            <person name="Hibbett D.S."/>
        </authorList>
    </citation>
    <scope>NUCLEOTIDE SEQUENCE [LARGE SCALE GENOMIC DNA]</scope>
    <source>
        <strain evidence="2 3">HHB12733</strain>
    </source>
</reference>
<feature type="region of interest" description="Disordered" evidence="1">
    <location>
        <begin position="1"/>
        <end position="39"/>
    </location>
</feature>
<evidence type="ECO:0000313" key="2">
    <source>
        <dbReference type="EMBL" id="KZT57544.1"/>
    </source>
</evidence>
<feature type="compositionally biased region" description="Basic and acidic residues" evidence="1">
    <location>
        <begin position="77"/>
        <end position="90"/>
    </location>
</feature>
<dbReference type="AlphaFoldDB" id="A0A165G397"/>
<name>A0A165G397_9BASI</name>
<keyword evidence="3" id="KW-1185">Reference proteome</keyword>
<dbReference type="EMBL" id="KV423962">
    <property type="protein sequence ID" value="KZT57544.1"/>
    <property type="molecule type" value="Genomic_DNA"/>
</dbReference>
<proteinExistence type="predicted"/>
<organism evidence="2 3">
    <name type="scientific">Calocera cornea HHB12733</name>
    <dbReference type="NCBI Taxonomy" id="1353952"/>
    <lineage>
        <taxon>Eukaryota</taxon>
        <taxon>Fungi</taxon>
        <taxon>Dikarya</taxon>
        <taxon>Basidiomycota</taxon>
        <taxon>Agaricomycotina</taxon>
        <taxon>Dacrymycetes</taxon>
        <taxon>Dacrymycetales</taxon>
        <taxon>Dacrymycetaceae</taxon>
        <taxon>Calocera</taxon>
    </lineage>
</organism>
<evidence type="ECO:0000256" key="1">
    <source>
        <dbReference type="SAM" id="MobiDB-lite"/>
    </source>
</evidence>
<evidence type="ECO:0000313" key="3">
    <source>
        <dbReference type="Proteomes" id="UP000076842"/>
    </source>
</evidence>
<dbReference type="Proteomes" id="UP000076842">
    <property type="component" value="Unassembled WGS sequence"/>
</dbReference>
<gene>
    <name evidence="2" type="ORF">CALCODRAFT_276141</name>
</gene>
<feature type="region of interest" description="Disordered" evidence="1">
    <location>
        <begin position="59"/>
        <end position="126"/>
    </location>
</feature>